<dbReference type="InterPro" id="IPR006314">
    <property type="entry name" value="Dyp_peroxidase"/>
</dbReference>
<dbReference type="SUPFAM" id="SSF54909">
    <property type="entry name" value="Dimeric alpha+beta barrel"/>
    <property type="match status" value="1"/>
</dbReference>
<feature type="region of interest" description="Disordered" evidence="6">
    <location>
        <begin position="472"/>
        <end position="493"/>
    </location>
</feature>
<dbReference type="InterPro" id="IPR048328">
    <property type="entry name" value="Dyp_perox_C"/>
</dbReference>
<evidence type="ECO:0000313" key="8">
    <source>
        <dbReference type="EMBL" id="MFG6467257.1"/>
    </source>
</evidence>
<dbReference type="PANTHER" id="PTHR30521">
    <property type="entry name" value="DEFERROCHELATASE/PEROXIDASE"/>
    <property type="match status" value="1"/>
</dbReference>
<dbReference type="Gene3D" id="1.10.630.10">
    <property type="entry name" value="Cytochrome P450"/>
    <property type="match status" value="1"/>
</dbReference>
<comment type="caution">
    <text evidence="8">The sequence shown here is derived from an EMBL/GenBank/DDBJ whole genome shotgun (WGS) entry which is preliminary data.</text>
</comment>
<sequence>MARGNDVQLGGITDLVLLADIKPGFVDALEVATYVDRLRKVLRTLNSLRLGSRESSAPASPYTDIVARWRIVHSFRWAVVEGKNGAPDRLLLNVNFDGGWEPYMRVIWDQLGSTLDLILCHVEGYELSCNCSFETYARWVRAHEISADFLFIESGRTVSDAEYLAKLEAAQRGHASELGADRLRAPAAGEVQPLPTAPADQFAMAARGLVPLAALFTLQRFFNEKAWDGRVLLRATQDVLFELTRLGTALQFPVGTGTTPGELLRRRHFAMLKWFETTLTPPAVQARALDVQDADLQAGMLTKLPTNRGALLLLRIAQPTQALAWLSTAPVTAEGQAPAGTGALQGVWTQLALTLAGLQALGVPQARLDRFPQAFKEGMAARAGLLGDVRHNHPAHWALAPHVNGRDRFDPAGAHVLVQIRFTSTEPGEAVTPADQARIDAAAQALTQGTGLALMAVEPLRSNAVDSENFGFKDGISQPTPKWKTPTATGANWDDRVENGEILQGYPTARDKGYAVPEQPDALLDRGSFLVVRKLRQYVGRLDARITDAARTTGLPKELLLAKLMGRWRTGVPLADERVPASGNDFNYEADAKGAMCPFHAHIRRTNPRDQGADMAFARARMPRILRRGMSYGPPPNRDQPVDDADRGLVFMAYNAHLAEQFEVVQRWVAGGNASGGYSGQSDPLLGVVDGTGPRLYPFEHDKRAYEIDLGHQPFVTLQWGAYFFVPSVRALKSLPGLVELPLPQLPAVPLPDAVPALTDFDGWRQALEDTNKRDSTWAWVRAQPGGVVSTAYGVLVGAAERVQQVLRNAPDRYSNAGYGQRMADSVGVGFLGLDDDTGHREQAPAVNKILESVSERDAFAAAYQIATAGIAGLKQEAQALLAAFPPSQKPADLPTDTPLDLERLSEGVLAKLCQVWFGPPDGRHVWGTEFHPASEPEAPRCPAALFRVSRYVFGPHPTPDVCQAGRDAGSSFTAAVDRWLAATPFEQLPKLTQAILMAARAVPNAPADLPVRTLAGVMLGFPPTTHANLLATLAIWVQTKKLWDLQPQWHEVPATTPLPERYTAAVARLRPALVATMNYKPTPFQIWRLARTDHRLGEVDVKAGDTLVVALGSATQQDPLRHHVAFGGDRADPQGAPPHACPGYGMAMGVMLGVIAAVLDAGVMRFTGSPTVVALAV</sequence>
<evidence type="ECO:0000256" key="6">
    <source>
        <dbReference type="SAM" id="MobiDB-lite"/>
    </source>
</evidence>
<evidence type="ECO:0000313" key="9">
    <source>
        <dbReference type="Proteomes" id="UP001606303"/>
    </source>
</evidence>
<gene>
    <name evidence="8" type="ORF">ACG01O_11610</name>
</gene>
<dbReference type="PANTHER" id="PTHR30521:SF5">
    <property type="entry name" value="BLR4509 PROTEIN"/>
    <property type="match status" value="1"/>
</dbReference>
<dbReference type="Pfam" id="PF20628">
    <property type="entry name" value="Dyp_perox_C"/>
    <property type="match status" value="1"/>
</dbReference>
<dbReference type="InterPro" id="IPR036396">
    <property type="entry name" value="Cyt_P450_sf"/>
</dbReference>
<proteinExistence type="predicted"/>
<keyword evidence="4" id="KW-0560">Oxidoreductase</keyword>
<keyword evidence="5" id="KW-0408">Iron</keyword>
<reference evidence="8 9" key="1">
    <citation type="submission" date="2024-08" db="EMBL/GenBank/DDBJ databases">
        <authorList>
            <person name="Lu H."/>
        </authorList>
    </citation>
    <scope>NUCLEOTIDE SEQUENCE [LARGE SCALE GENOMIC DNA]</scope>
    <source>
        <strain evidence="8 9">BYS87W</strain>
    </source>
</reference>
<keyword evidence="3" id="KW-0479">Metal-binding</keyword>
<evidence type="ECO:0000256" key="4">
    <source>
        <dbReference type="ARBA" id="ARBA00023002"/>
    </source>
</evidence>
<evidence type="ECO:0000256" key="2">
    <source>
        <dbReference type="ARBA" id="ARBA00022559"/>
    </source>
</evidence>
<keyword evidence="9" id="KW-1185">Reference proteome</keyword>
<dbReference type="SUPFAM" id="SSF48264">
    <property type="entry name" value="Cytochrome P450"/>
    <property type="match status" value="1"/>
</dbReference>
<evidence type="ECO:0000256" key="5">
    <source>
        <dbReference type="ARBA" id="ARBA00023004"/>
    </source>
</evidence>
<evidence type="ECO:0000259" key="7">
    <source>
        <dbReference type="Pfam" id="PF20628"/>
    </source>
</evidence>
<protein>
    <recommendedName>
        <fullName evidence="7">Dyp-type peroxidase C-terminal domain-containing protein</fullName>
    </recommendedName>
</protein>
<dbReference type="RefSeq" id="WP_394384677.1">
    <property type="nucleotide sequence ID" value="NZ_JBIGIB010000003.1"/>
</dbReference>
<dbReference type="Proteomes" id="UP001606303">
    <property type="component" value="Unassembled WGS sequence"/>
</dbReference>
<evidence type="ECO:0000256" key="3">
    <source>
        <dbReference type="ARBA" id="ARBA00022723"/>
    </source>
</evidence>
<keyword evidence="2" id="KW-0575">Peroxidase</keyword>
<organism evidence="8 9">
    <name type="scientific">Pelomonas baiyunensis</name>
    <dbReference type="NCBI Taxonomy" id="3299026"/>
    <lineage>
        <taxon>Bacteria</taxon>
        <taxon>Pseudomonadati</taxon>
        <taxon>Pseudomonadota</taxon>
        <taxon>Betaproteobacteria</taxon>
        <taxon>Burkholderiales</taxon>
        <taxon>Sphaerotilaceae</taxon>
        <taxon>Roseateles</taxon>
    </lineage>
</organism>
<dbReference type="PROSITE" id="PS51404">
    <property type="entry name" value="DYP_PEROXIDASE"/>
    <property type="match status" value="1"/>
</dbReference>
<evidence type="ECO:0000256" key="1">
    <source>
        <dbReference type="ARBA" id="ARBA00001970"/>
    </source>
</evidence>
<feature type="domain" description="Dyp-type peroxidase C-terminal" evidence="7">
    <location>
        <begin position="563"/>
        <end position="670"/>
    </location>
</feature>
<dbReference type="EMBL" id="JBIGIB010000003">
    <property type="protein sequence ID" value="MFG6467257.1"/>
    <property type="molecule type" value="Genomic_DNA"/>
</dbReference>
<name>A0ABW7GZ56_9BURK</name>
<dbReference type="InterPro" id="IPR011008">
    <property type="entry name" value="Dimeric_a/b-barrel"/>
</dbReference>
<accession>A0ABW7GZ56</accession>
<comment type="cofactor">
    <cofactor evidence="1">
        <name>heme b</name>
        <dbReference type="ChEBI" id="CHEBI:60344"/>
    </cofactor>
</comment>